<proteinExistence type="predicted"/>
<keyword evidence="3" id="KW-1185">Reference proteome</keyword>
<name>A0A078JFA5_BRANA</name>
<reference evidence="2" key="2">
    <citation type="submission" date="2014-06" db="EMBL/GenBank/DDBJ databases">
        <authorList>
            <person name="Genoscope - CEA"/>
        </authorList>
    </citation>
    <scope>NUCLEOTIDE SEQUENCE</scope>
</reference>
<reference evidence="1" key="3">
    <citation type="submission" date="2021-01" db="EMBL/GenBank/DDBJ databases">
        <authorList>
            <consortium name="Genoscope - CEA"/>
            <person name="William W."/>
        </authorList>
    </citation>
    <scope>NUCLEOTIDE SEQUENCE</scope>
</reference>
<dbReference type="AlphaFoldDB" id="A0A078JFA5"/>
<dbReference type="Proteomes" id="UP000028999">
    <property type="component" value="Unassembled WGS sequence"/>
</dbReference>
<dbReference type="Gramene" id="CDY65364">
    <property type="protein sequence ID" value="CDY65364"/>
    <property type="gene ID" value="GSBRNA2T00045698001"/>
</dbReference>
<evidence type="ECO:0000313" key="1">
    <source>
        <dbReference type="EMBL" id="CAF2095438.1"/>
    </source>
</evidence>
<dbReference type="EMBL" id="LK034757">
    <property type="protein sequence ID" value="CDY65364.1"/>
    <property type="molecule type" value="Genomic_DNA"/>
</dbReference>
<dbReference type="Proteomes" id="UP001295469">
    <property type="component" value="Chromosome A05"/>
</dbReference>
<protein>
    <submittedName>
        <fullName evidence="1">(rape) hypothetical protein</fullName>
    </submittedName>
    <submittedName>
        <fullName evidence="2">BnaA05g34920D protein</fullName>
    </submittedName>
</protein>
<sequence length="92" mass="10597">MKRRTTPSRALRRGLAAEMCWSVEVLVGLQRCAVPLEISSDLFWASSYCRSTTEMNCRERRRGGRCSDDFAATKEKTNRYGFCSSLAEVHRW</sequence>
<gene>
    <name evidence="2" type="primary">BnaA05g34920D</name>
    <name evidence="1" type="ORF">DARMORV10_A05P10420.1</name>
    <name evidence="2" type="ORF">GSBRNA2T00045698001</name>
</gene>
<organism evidence="2 3">
    <name type="scientific">Brassica napus</name>
    <name type="common">Rape</name>
    <dbReference type="NCBI Taxonomy" id="3708"/>
    <lineage>
        <taxon>Eukaryota</taxon>
        <taxon>Viridiplantae</taxon>
        <taxon>Streptophyta</taxon>
        <taxon>Embryophyta</taxon>
        <taxon>Tracheophyta</taxon>
        <taxon>Spermatophyta</taxon>
        <taxon>Magnoliopsida</taxon>
        <taxon>eudicotyledons</taxon>
        <taxon>Gunneridae</taxon>
        <taxon>Pentapetalae</taxon>
        <taxon>rosids</taxon>
        <taxon>malvids</taxon>
        <taxon>Brassicales</taxon>
        <taxon>Brassicaceae</taxon>
        <taxon>Brassiceae</taxon>
        <taxon>Brassica</taxon>
    </lineage>
</organism>
<evidence type="ECO:0000313" key="3">
    <source>
        <dbReference type="Proteomes" id="UP000028999"/>
    </source>
</evidence>
<dbReference type="PaxDb" id="3708-A0A078JFA5"/>
<evidence type="ECO:0000313" key="2">
    <source>
        <dbReference type="EMBL" id="CDY65364.1"/>
    </source>
</evidence>
<reference evidence="2 3" key="1">
    <citation type="journal article" date="2014" name="Science">
        <title>Plant genetics. Early allopolyploid evolution in the post-Neolithic Brassica napus oilseed genome.</title>
        <authorList>
            <person name="Chalhoub B."/>
            <person name="Denoeud F."/>
            <person name="Liu S."/>
            <person name="Parkin I.A."/>
            <person name="Tang H."/>
            <person name="Wang X."/>
            <person name="Chiquet J."/>
            <person name="Belcram H."/>
            <person name="Tong C."/>
            <person name="Samans B."/>
            <person name="Correa M."/>
            <person name="Da Silva C."/>
            <person name="Just J."/>
            <person name="Falentin C."/>
            <person name="Koh C.S."/>
            <person name="Le Clainche I."/>
            <person name="Bernard M."/>
            <person name="Bento P."/>
            <person name="Noel B."/>
            <person name="Labadie K."/>
            <person name="Alberti A."/>
            <person name="Charles M."/>
            <person name="Arnaud D."/>
            <person name="Guo H."/>
            <person name="Daviaud C."/>
            <person name="Alamery S."/>
            <person name="Jabbari K."/>
            <person name="Zhao M."/>
            <person name="Edger P.P."/>
            <person name="Chelaifa H."/>
            <person name="Tack D."/>
            <person name="Lassalle G."/>
            <person name="Mestiri I."/>
            <person name="Schnel N."/>
            <person name="Le Paslier M.C."/>
            <person name="Fan G."/>
            <person name="Renault V."/>
            <person name="Bayer P.E."/>
            <person name="Golicz A.A."/>
            <person name="Manoli S."/>
            <person name="Lee T.H."/>
            <person name="Thi V.H."/>
            <person name="Chalabi S."/>
            <person name="Hu Q."/>
            <person name="Fan C."/>
            <person name="Tollenaere R."/>
            <person name="Lu Y."/>
            <person name="Battail C."/>
            <person name="Shen J."/>
            <person name="Sidebottom C.H."/>
            <person name="Wang X."/>
            <person name="Canaguier A."/>
            <person name="Chauveau A."/>
            <person name="Berard A."/>
            <person name="Deniot G."/>
            <person name="Guan M."/>
            <person name="Liu Z."/>
            <person name="Sun F."/>
            <person name="Lim Y.P."/>
            <person name="Lyons E."/>
            <person name="Town C.D."/>
            <person name="Bancroft I."/>
            <person name="Wang X."/>
            <person name="Meng J."/>
            <person name="Ma J."/>
            <person name="Pires J.C."/>
            <person name="King G.J."/>
            <person name="Brunel D."/>
            <person name="Delourme R."/>
            <person name="Renard M."/>
            <person name="Aury J.M."/>
            <person name="Adams K.L."/>
            <person name="Batley J."/>
            <person name="Snowdon R.J."/>
            <person name="Tost J."/>
            <person name="Edwards D."/>
            <person name="Zhou Y."/>
            <person name="Hua W."/>
            <person name="Sharpe A.G."/>
            <person name="Paterson A.H."/>
            <person name="Guan C."/>
            <person name="Wincker P."/>
        </authorList>
    </citation>
    <scope>NUCLEOTIDE SEQUENCE [LARGE SCALE GENOMIC DNA]</scope>
    <source>
        <strain evidence="3">cv. Darmor-bzh</strain>
    </source>
</reference>
<accession>A0A078JFA5</accession>
<dbReference type="EMBL" id="HG994359">
    <property type="protein sequence ID" value="CAF2095438.1"/>
    <property type="molecule type" value="Genomic_DNA"/>
</dbReference>